<evidence type="ECO:0000256" key="1">
    <source>
        <dbReference type="ARBA" id="ARBA00010203"/>
    </source>
</evidence>
<dbReference type="GO" id="GO:0003677">
    <property type="term" value="F:DNA binding"/>
    <property type="evidence" value="ECO:0007669"/>
    <property type="project" value="UniProtKB-KW"/>
</dbReference>
<feature type="domain" description="DNA methylase N-4/N-6" evidence="9">
    <location>
        <begin position="28"/>
        <end position="84"/>
    </location>
</feature>
<evidence type="ECO:0000313" key="10">
    <source>
        <dbReference type="EMBL" id="AFM43404.1"/>
    </source>
</evidence>
<dbReference type="GO" id="GO:0009307">
    <property type="term" value="P:DNA restriction-modification system"/>
    <property type="evidence" value="ECO:0007669"/>
    <property type="project" value="UniProtKB-KW"/>
</dbReference>
<keyword evidence="4" id="KW-0808">Transferase</keyword>
<dbReference type="RefSeq" id="WP_014829384.1">
    <property type="nucleotide sequence ID" value="NC_018068.1"/>
</dbReference>
<evidence type="ECO:0000256" key="3">
    <source>
        <dbReference type="ARBA" id="ARBA00022603"/>
    </source>
</evidence>
<proteinExistence type="inferred from homology"/>
<evidence type="ECO:0000256" key="8">
    <source>
        <dbReference type="ARBA" id="ARBA00049120"/>
    </source>
</evidence>
<dbReference type="GO" id="GO:0008170">
    <property type="term" value="F:N-methyltransferase activity"/>
    <property type="evidence" value="ECO:0007669"/>
    <property type="project" value="InterPro"/>
</dbReference>
<dbReference type="PROSITE" id="PS00093">
    <property type="entry name" value="N4_MTASE"/>
    <property type="match status" value="1"/>
</dbReference>
<keyword evidence="3 10" id="KW-0489">Methyltransferase</keyword>
<keyword evidence="5" id="KW-0949">S-adenosyl-L-methionine</keyword>
<comment type="catalytic activity">
    <reaction evidence="8">
        <text>a 2'-deoxycytidine in DNA + S-adenosyl-L-methionine = an N(4)-methyl-2'-deoxycytidine in DNA + S-adenosyl-L-homocysteine + H(+)</text>
        <dbReference type="Rhea" id="RHEA:16857"/>
        <dbReference type="Rhea" id="RHEA-COMP:11369"/>
        <dbReference type="Rhea" id="RHEA-COMP:13674"/>
        <dbReference type="ChEBI" id="CHEBI:15378"/>
        <dbReference type="ChEBI" id="CHEBI:57856"/>
        <dbReference type="ChEBI" id="CHEBI:59789"/>
        <dbReference type="ChEBI" id="CHEBI:85452"/>
        <dbReference type="ChEBI" id="CHEBI:137933"/>
        <dbReference type="EC" id="2.1.1.113"/>
    </reaction>
</comment>
<dbReference type="REBASE" id="49198">
    <property type="entry name" value="M.DacSJ4ORF4567P"/>
</dbReference>
<feature type="domain" description="DNA methylase N-4/N-6" evidence="9">
    <location>
        <begin position="255"/>
        <end position="433"/>
    </location>
</feature>
<sequence>MSNLFMIQNPKRTIGGKVGKSTWYDYYASYSAQFVRESILNSNLPVGSSIMDPWNGSGTTTQIAEEMGYISYGYDINPVMIIIAKAKRLEHSVKDSLFSVSNDIIKKARRYRKSFCDITDPLETWFTQEAVNGFRNIERAIQQLLINDITGHKFLKEINSDIISSLAAFYYVALFRTLKFFLAEYKCSNPTWIKVPKDGEQKVKISAYEICNSFQQSVILMINAFTDTHTTSISNPGAVIKVASSTSIPLTDKQIDMVITSPPYCTRIDYVVNTLPELALMGFFPTKEDIQKIRNEMIGTPTIIKSALTTETSWGSVCSQFLEKVRNHESKASESYYLKNYLQYFNGIYKSLKEIDRTLKHNGKCIFVIQDSYYKEIHLDIVSIYNEMGNLLSWKLENKTDFPNKHSMSGINKNGSKYRKHTKATESVLVFRKL</sequence>
<gene>
    <name evidence="10" type="ordered locus">Desaci_4567</name>
</gene>
<dbReference type="SUPFAM" id="SSF53335">
    <property type="entry name" value="S-adenosyl-L-methionine-dependent methyltransferases"/>
    <property type="match status" value="2"/>
</dbReference>
<dbReference type="AlphaFoldDB" id="I4DC80"/>
<evidence type="ECO:0000259" key="9">
    <source>
        <dbReference type="Pfam" id="PF01555"/>
    </source>
</evidence>
<comment type="similarity">
    <text evidence="1">Belongs to the N(4)/N(6)-methyltransferase family. N(4) subfamily.</text>
</comment>
<dbReference type="InterPro" id="IPR029063">
    <property type="entry name" value="SAM-dependent_MTases_sf"/>
</dbReference>
<dbReference type="GO" id="GO:0015667">
    <property type="term" value="F:site-specific DNA-methyltransferase (cytosine-N4-specific) activity"/>
    <property type="evidence" value="ECO:0007669"/>
    <property type="project" value="UniProtKB-EC"/>
</dbReference>
<dbReference type="InterPro" id="IPR002941">
    <property type="entry name" value="DNA_methylase_N4/N6"/>
</dbReference>
<dbReference type="eggNOG" id="COG0863">
    <property type="taxonomic scope" value="Bacteria"/>
</dbReference>
<dbReference type="OrthoDB" id="9800801at2"/>
<keyword evidence="6" id="KW-0680">Restriction system</keyword>
<evidence type="ECO:0000256" key="4">
    <source>
        <dbReference type="ARBA" id="ARBA00022679"/>
    </source>
</evidence>
<dbReference type="InterPro" id="IPR017985">
    <property type="entry name" value="MeTrfase_CN4_CS"/>
</dbReference>
<dbReference type="KEGG" id="dai:Desaci_4567"/>
<dbReference type="Pfam" id="PF01555">
    <property type="entry name" value="N6_N4_Mtase"/>
    <property type="match status" value="2"/>
</dbReference>
<dbReference type="EMBL" id="CP003639">
    <property type="protein sequence ID" value="AFM43404.1"/>
    <property type="molecule type" value="Genomic_DNA"/>
</dbReference>
<evidence type="ECO:0000256" key="5">
    <source>
        <dbReference type="ARBA" id="ARBA00022691"/>
    </source>
</evidence>
<organism evidence="10 11">
    <name type="scientific">Desulfosporosinus acidiphilus (strain DSM 22704 / JCM 16185 / SJ4)</name>
    <dbReference type="NCBI Taxonomy" id="646529"/>
    <lineage>
        <taxon>Bacteria</taxon>
        <taxon>Bacillati</taxon>
        <taxon>Bacillota</taxon>
        <taxon>Clostridia</taxon>
        <taxon>Eubacteriales</taxon>
        <taxon>Desulfitobacteriaceae</taxon>
        <taxon>Desulfosporosinus</taxon>
    </lineage>
</organism>
<dbReference type="Proteomes" id="UP000002892">
    <property type="component" value="Chromosome"/>
</dbReference>
<name>I4DC80_DESAJ</name>
<dbReference type="STRING" id="646529.Desaci_4567"/>
<evidence type="ECO:0000313" key="11">
    <source>
        <dbReference type="Proteomes" id="UP000002892"/>
    </source>
</evidence>
<keyword evidence="11" id="KW-1185">Reference proteome</keyword>
<evidence type="ECO:0000256" key="6">
    <source>
        <dbReference type="ARBA" id="ARBA00022747"/>
    </source>
</evidence>
<evidence type="ECO:0000256" key="7">
    <source>
        <dbReference type="ARBA" id="ARBA00023125"/>
    </source>
</evidence>
<evidence type="ECO:0000256" key="2">
    <source>
        <dbReference type="ARBA" id="ARBA00012185"/>
    </source>
</evidence>
<dbReference type="EC" id="2.1.1.113" evidence="2"/>
<dbReference type="GO" id="GO:0032259">
    <property type="term" value="P:methylation"/>
    <property type="evidence" value="ECO:0007669"/>
    <property type="project" value="UniProtKB-KW"/>
</dbReference>
<protein>
    <recommendedName>
        <fullName evidence="2">site-specific DNA-methyltransferase (cytosine-N(4)-specific)</fullName>
        <ecNumber evidence="2">2.1.1.113</ecNumber>
    </recommendedName>
</protein>
<keyword evidence="7" id="KW-0238">DNA-binding</keyword>
<accession>I4DC80</accession>
<dbReference type="Gene3D" id="3.40.50.150">
    <property type="entry name" value="Vaccinia Virus protein VP39"/>
    <property type="match status" value="2"/>
</dbReference>
<reference evidence="10 11" key="1">
    <citation type="journal article" date="2012" name="J. Bacteriol.">
        <title>Complete genome sequences of Desulfosporosinus orientis DSM765T, Desulfosporosinus youngiae DSM17734T, Desulfosporosinus meridiei DSM13257T, and Desulfosporosinus acidiphilus DSM22704T.</title>
        <authorList>
            <person name="Pester M."/>
            <person name="Brambilla E."/>
            <person name="Alazard D."/>
            <person name="Rattei T."/>
            <person name="Weinmaier T."/>
            <person name="Han J."/>
            <person name="Lucas S."/>
            <person name="Lapidus A."/>
            <person name="Cheng J.F."/>
            <person name="Goodwin L."/>
            <person name="Pitluck S."/>
            <person name="Peters L."/>
            <person name="Ovchinnikova G."/>
            <person name="Teshima H."/>
            <person name="Detter J.C."/>
            <person name="Han C.S."/>
            <person name="Tapia R."/>
            <person name="Land M.L."/>
            <person name="Hauser L."/>
            <person name="Kyrpides N.C."/>
            <person name="Ivanova N.N."/>
            <person name="Pagani I."/>
            <person name="Huntmann M."/>
            <person name="Wei C.L."/>
            <person name="Davenport K.W."/>
            <person name="Daligault H."/>
            <person name="Chain P.S."/>
            <person name="Chen A."/>
            <person name="Mavromatis K."/>
            <person name="Markowitz V."/>
            <person name="Szeto E."/>
            <person name="Mikhailova N."/>
            <person name="Pati A."/>
            <person name="Wagner M."/>
            <person name="Woyke T."/>
            <person name="Ollivier B."/>
            <person name="Klenk H.P."/>
            <person name="Spring S."/>
            <person name="Loy A."/>
        </authorList>
    </citation>
    <scope>NUCLEOTIDE SEQUENCE [LARGE SCALE GENOMIC DNA]</scope>
    <source>
        <strain evidence="11">DSM 22704 / JCM 16185 / SJ4</strain>
    </source>
</reference>
<dbReference type="HOGENOM" id="CLU_027633_3_0_9"/>